<comment type="function">
    <text evidence="1">Metal-dependent single-stranded DNA (ssDNA) exonuclease involved in mitochondrial genome maintenance.</text>
</comment>
<evidence type="ECO:0000256" key="1">
    <source>
        <dbReference type="HAMAP-Rule" id="MF_03030"/>
    </source>
</evidence>
<dbReference type="HAMAP" id="MF_03030">
    <property type="entry name" value="MGME1"/>
    <property type="match status" value="1"/>
</dbReference>
<dbReference type="Gene3D" id="3.90.320.10">
    <property type="match status" value="1"/>
</dbReference>
<comment type="similarity">
    <text evidence="1">Belongs to the MGME1 family.</text>
</comment>
<accession>A0A5J4NVG9</accession>
<feature type="active site" evidence="1">
    <location>
        <position position="201"/>
    </location>
</feature>
<protein>
    <recommendedName>
        <fullName evidence="1">Mitochondrial genome maintenance exonuclease 1</fullName>
        <ecNumber evidence="1">3.1.-.-</ecNumber>
    </recommendedName>
</protein>
<dbReference type="EMBL" id="QNGE01000706">
    <property type="protein sequence ID" value="KAA3679543.1"/>
    <property type="molecule type" value="Genomic_DNA"/>
</dbReference>
<dbReference type="PANTHER" id="PTHR31340:SF3">
    <property type="entry name" value="MITOCHONDRIAL GENOME MAINTENANCE EXONUCLEASE 1"/>
    <property type="match status" value="1"/>
</dbReference>
<dbReference type="AlphaFoldDB" id="A0A5J4NVG9"/>
<keyword evidence="1" id="KW-0496">Mitochondrion</keyword>
<gene>
    <name evidence="2" type="ORF">DEA37_0003145</name>
</gene>
<reference evidence="2 3" key="1">
    <citation type="journal article" date="2019" name="Gigascience">
        <title>Whole-genome sequence of the oriental lung fluke Paragonimus westermani.</title>
        <authorList>
            <person name="Oey H."/>
            <person name="Zakrzewski M."/>
            <person name="Narain K."/>
            <person name="Devi K.R."/>
            <person name="Agatsuma T."/>
            <person name="Nawaratna S."/>
            <person name="Gobert G.N."/>
            <person name="Jones M.K."/>
            <person name="Ragan M.A."/>
            <person name="McManus D.P."/>
            <person name="Krause L."/>
        </authorList>
    </citation>
    <scope>NUCLEOTIDE SEQUENCE [LARGE SCALE GENOMIC DNA]</scope>
    <source>
        <strain evidence="2 3">IND2009</strain>
    </source>
</reference>
<feature type="active site" evidence="1">
    <location>
        <position position="199"/>
    </location>
</feature>
<dbReference type="PANTHER" id="PTHR31340">
    <property type="entry name" value="MITOCHONDRIAL GENOME MAINTENANCE EXONUCLEASE 1"/>
    <property type="match status" value="1"/>
</dbReference>
<dbReference type="GO" id="GO:0005739">
    <property type="term" value="C:mitochondrion"/>
    <property type="evidence" value="ECO:0007669"/>
    <property type="project" value="UniProtKB-SubCell"/>
</dbReference>
<name>A0A5J4NVG9_9TREM</name>
<dbReference type="GO" id="GO:0008297">
    <property type="term" value="F:single-stranded DNA exodeoxyribonuclease activity"/>
    <property type="evidence" value="ECO:0007669"/>
    <property type="project" value="UniProtKB-UniRule"/>
</dbReference>
<keyword evidence="3" id="KW-1185">Reference proteome</keyword>
<organism evidence="2 3">
    <name type="scientific">Paragonimus westermani</name>
    <dbReference type="NCBI Taxonomy" id="34504"/>
    <lineage>
        <taxon>Eukaryota</taxon>
        <taxon>Metazoa</taxon>
        <taxon>Spiralia</taxon>
        <taxon>Lophotrochozoa</taxon>
        <taxon>Platyhelminthes</taxon>
        <taxon>Trematoda</taxon>
        <taxon>Digenea</taxon>
        <taxon>Plagiorchiida</taxon>
        <taxon>Troglotremata</taxon>
        <taxon>Troglotrematidae</taxon>
        <taxon>Paragonimus</taxon>
    </lineage>
</organism>
<keyword evidence="1" id="KW-0378">Hydrolase</keyword>
<dbReference type="GO" id="GO:0043504">
    <property type="term" value="P:mitochondrial DNA repair"/>
    <property type="evidence" value="ECO:0007669"/>
    <property type="project" value="UniProtKB-UniRule"/>
</dbReference>
<dbReference type="Proteomes" id="UP000324629">
    <property type="component" value="Unassembled WGS sequence"/>
</dbReference>
<evidence type="ECO:0000313" key="2">
    <source>
        <dbReference type="EMBL" id="KAA3679543.1"/>
    </source>
</evidence>
<comment type="caution">
    <text evidence="2">The sequence shown here is derived from an EMBL/GenBank/DDBJ whole genome shotgun (WGS) entry which is preliminary data.</text>
</comment>
<keyword evidence="1" id="KW-0540">Nuclease</keyword>
<dbReference type="EC" id="3.1.-.-" evidence="1"/>
<dbReference type="GO" id="GO:0006264">
    <property type="term" value="P:mitochondrial DNA replication"/>
    <property type="evidence" value="ECO:0007669"/>
    <property type="project" value="TreeGrafter"/>
</dbReference>
<feature type="active site" evidence="1">
    <location>
        <position position="184"/>
    </location>
</feature>
<evidence type="ECO:0000313" key="3">
    <source>
        <dbReference type="Proteomes" id="UP000324629"/>
    </source>
</evidence>
<comment type="subcellular location">
    <subcellularLocation>
        <location evidence="1">Mitochondrion</location>
    </subcellularLocation>
</comment>
<proteinExistence type="inferred from homology"/>
<sequence length="298" mass="34074">MYLKVACVELSKLFFVSVKHLVPTMDLSRLSCLTGYWRPLARRCVFTCFRSIGSRIPSVFGEPFQTCSKTAAEAEPQRFPTVSTILNKTISPESALILLRWQEKKKREMGEQQFYAHMQTIKKLGKAVHDAIQHRLLKGVFDTNLPDSVSPYCRSVSHILDSVIASKVELTCFHTQLRYRGRLDSIVLVAPRNELIVTEWKTVHESKRVTSVEKAYDAPIQVAAYVGAYNSVRTPGTQQVMRGMLVYAYADGYPADRLLLDPQDLEHYWNLWCTRVSAFYSQVGCLSDFYHCYGFISY</sequence>
<dbReference type="InterPro" id="IPR011604">
    <property type="entry name" value="PDDEXK-like_dom_sf"/>
</dbReference>
<keyword evidence="1 2" id="KW-0269">Exonuclease</keyword>